<proteinExistence type="predicted"/>
<sequence length="57" mass="6448">MSFHAKNTLLHNQPMRSLTDDSLWEPIPPLDSSINPRNVTCDSVTHNTGYCPPITKR</sequence>
<protein>
    <submittedName>
        <fullName evidence="1">Uncharacterized protein</fullName>
    </submittedName>
</protein>
<reference evidence="1 2" key="1">
    <citation type="submission" date="2014-06" db="EMBL/GenBank/DDBJ databases">
        <title>Evolutionary Origins and Diversification of the Mycorrhizal Mutualists.</title>
        <authorList>
            <consortium name="DOE Joint Genome Institute"/>
            <consortium name="Mycorrhizal Genomics Consortium"/>
            <person name="Kohler A."/>
            <person name="Kuo A."/>
            <person name="Nagy L.G."/>
            <person name="Floudas D."/>
            <person name="Copeland A."/>
            <person name="Barry K.W."/>
            <person name="Cichocki N."/>
            <person name="Veneault-Fourrey C."/>
            <person name="LaButti K."/>
            <person name="Lindquist E.A."/>
            <person name="Lipzen A."/>
            <person name="Lundell T."/>
            <person name="Morin E."/>
            <person name="Murat C."/>
            <person name="Riley R."/>
            <person name="Ohm R."/>
            <person name="Sun H."/>
            <person name="Tunlid A."/>
            <person name="Henrissat B."/>
            <person name="Grigoriev I.V."/>
            <person name="Hibbett D.S."/>
            <person name="Martin F."/>
        </authorList>
    </citation>
    <scope>NUCLEOTIDE SEQUENCE [LARGE SCALE GENOMIC DNA]</scope>
    <source>
        <strain evidence="1 2">SS14</strain>
    </source>
</reference>
<dbReference type="Proteomes" id="UP000054279">
    <property type="component" value="Unassembled WGS sequence"/>
</dbReference>
<organism evidence="1 2">
    <name type="scientific">Sphaerobolus stellatus (strain SS14)</name>
    <dbReference type="NCBI Taxonomy" id="990650"/>
    <lineage>
        <taxon>Eukaryota</taxon>
        <taxon>Fungi</taxon>
        <taxon>Dikarya</taxon>
        <taxon>Basidiomycota</taxon>
        <taxon>Agaricomycotina</taxon>
        <taxon>Agaricomycetes</taxon>
        <taxon>Phallomycetidae</taxon>
        <taxon>Geastrales</taxon>
        <taxon>Sphaerobolaceae</taxon>
        <taxon>Sphaerobolus</taxon>
    </lineage>
</organism>
<keyword evidence="2" id="KW-1185">Reference proteome</keyword>
<evidence type="ECO:0000313" key="2">
    <source>
        <dbReference type="Proteomes" id="UP000054279"/>
    </source>
</evidence>
<dbReference type="AlphaFoldDB" id="A0A0C9U822"/>
<dbReference type="EMBL" id="KN837426">
    <property type="protein sequence ID" value="KIJ25227.1"/>
    <property type="molecule type" value="Genomic_DNA"/>
</dbReference>
<dbReference type="HOGENOM" id="CLU_2997971_0_0_1"/>
<accession>A0A0C9U822</accession>
<name>A0A0C9U822_SPHS4</name>
<evidence type="ECO:0000313" key="1">
    <source>
        <dbReference type="EMBL" id="KIJ25227.1"/>
    </source>
</evidence>
<gene>
    <name evidence="1" type="ORF">M422DRAFT_38884</name>
</gene>